<evidence type="ECO:0000313" key="13">
    <source>
        <dbReference type="Proteomes" id="UP000295507"/>
    </source>
</evidence>
<evidence type="ECO:0000256" key="7">
    <source>
        <dbReference type="ARBA" id="ARBA00022833"/>
    </source>
</evidence>
<dbReference type="EMBL" id="SMBK01000004">
    <property type="protein sequence ID" value="TCU38475.1"/>
    <property type="molecule type" value="Genomic_DNA"/>
</dbReference>
<comment type="subunit">
    <text evidence="9">Homodimer.</text>
</comment>
<dbReference type="Gene3D" id="3.20.20.140">
    <property type="entry name" value="Metal-dependent hydrolases"/>
    <property type="match status" value="1"/>
</dbReference>
<feature type="modified residue" description="N6-carboxylysine" evidence="9">
    <location>
        <position position="99"/>
    </location>
</feature>
<dbReference type="GO" id="GO:0006207">
    <property type="term" value="P:'de novo' pyrimidine nucleobase biosynthetic process"/>
    <property type="evidence" value="ECO:0007669"/>
    <property type="project" value="TreeGrafter"/>
</dbReference>
<comment type="similarity">
    <text evidence="3 9 10">Belongs to the metallo-dependent hydrolases superfamily. DHOase family. Class II DHOase subfamily.</text>
</comment>
<dbReference type="Proteomes" id="UP000295507">
    <property type="component" value="Unassembled WGS sequence"/>
</dbReference>
<feature type="binding site" evidence="9">
    <location>
        <position position="251"/>
    </location>
    <ligand>
        <name>substrate</name>
    </ligand>
</feature>
<dbReference type="SUPFAM" id="SSF51556">
    <property type="entry name" value="Metallo-dependent hydrolases"/>
    <property type="match status" value="1"/>
</dbReference>
<dbReference type="PANTHER" id="PTHR43137">
    <property type="entry name" value="DIHYDROOROTASE"/>
    <property type="match status" value="1"/>
</dbReference>
<evidence type="ECO:0000256" key="6">
    <source>
        <dbReference type="ARBA" id="ARBA00022801"/>
    </source>
</evidence>
<comment type="catalytic activity">
    <reaction evidence="9 10">
        <text>(S)-dihydroorotate + H2O = N-carbamoyl-L-aspartate + H(+)</text>
        <dbReference type="Rhea" id="RHEA:24296"/>
        <dbReference type="ChEBI" id="CHEBI:15377"/>
        <dbReference type="ChEBI" id="CHEBI:15378"/>
        <dbReference type="ChEBI" id="CHEBI:30864"/>
        <dbReference type="ChEBI" id="CHEBI:32814"/>
        <dbReference type="EC" id="3.5.2.3"/>
    </reaction>
</comment>
<dbReference type="InterPro" id="IPR032466">
    <property type="entry name" value="Metal_Hydrolase"/>
</dbReference>
<evidence type="ECO:0000256" key="9">
    <source>
        <dbReference type="HAMAP-Rule" id="MF_00219"/>
    </source>
</evidence>
<evidence type="ECO:0000256" key="1">
    <source>
        <dbReference type="ARBA" id="ARBA00002368"/>
    </source>
</evidence>
<dbReference type="GO" id="GO:0005829">
    <property type="term" value="C:cytosol"/>
    <property type="evidence" value="ECO:0007669"/>
    <property type="project" value="TreeGrafter"/>
</dbReference>
<feature type="binding site" evidence="9">
    <location>
        <position position="41"/>
    </location>
    <ligand>
        <name>substrate</name>
    </ligand>
</feature>
<evidence type="ECO:0000256" key="8">
    <source>
        <dbReference type="ARBA" id="ARBA00022975"/>
    </source>
</evidence>
<reference evidence="12 13" key="1">
    <citation type="submission" date="2019-03" db="EMBL/GenBank/DDBJ databases">
        <title>Genomic Encyclopedia of Type Strains, Phase IV (KMG-V): Genome sequencing to study the core and pangenomes of soil and plant-associated prokaryotes.</title>
        <authorList>
            <person name="Whitman W."/>
        </authorList>
    </citation>
    <scope>NUCLEOTIDE SEQUENCE [LARGE SCALE GENOMIC DNA]</scope>
    <source>
        <strain evidence="12 13">IE4868</strain>
    </source>
</reference>
<sequence length="347" mass="38176">MQSITIRRPDDWHLHLRDGAMLKGVIGDTSRNFARAIIMPNLVPPVVTTADAKAYRARIIEALPTGDRFEPLMTLYLTEHTSADDVEEGKKSGLITAVKLYPAGATTNSHSGVRDMEKAMPVLERMAKIGLPLCVHGEVTTPEVDIFDREAIFIETVLDPLLKRLPDLKVTMEHVTTADGIDYIKSSKANLAGSITTHHLIINRNAILVGGVRPHYYCLPVAKRENHRLALRAAAVTGDKRFFLGTDSAPHIDPLKECACGCAGIYTSINTMSCLAHVFEQEGALDKLEAFVSLNGPAWYGLLPNDERVTLMKREAPVAFPTKIETGAGTVTVFDPMFPLHWDVERS</sequence>
<dbReference type="RefSeq" id="WP_132551096.1">
    <property type="nucleotide sequence ID" value="NZ_SMBK01000004.1"/>
</dbReference>
<keyword evidence="8 9" id="KW-0665">Pyrimidine biosynthesis</keyword>
<dbReference type="UniPathway" id="UPA00070">
    <property type="reaction ID" value="UER00117"/>
</dbReference>
<feature type="binding site" evidence="9">
    <location>
        <position position="247"/>
    </location>
    <ligand>
        <name>Zn(2+)</name>
        <dbReference type="ChEBI" id="CHEBI:29105"/>
        <label>1</label>
    </ligand>
</feature>
<organism evidence="12 13">
    <name type="scientific">Rhizobium azibense</name>
    <dbReference type="NCBI Taxonomy" id="1136135"/>
    <lineage>
        <taxon>Bacteria</taxon>
        <taxon>Pseudomonadati</taxon>
        <taxon>Pseudomonadota</taxon>
        <taxon>Alphaproteobacteria</taxon>
        <taxon>Hyphomicrobiales</taxon>
        <taxon>Rhizobiaceae</taxon>
        <taxon>Rhizobium/Agrobacterium group</taxon>
        <taxon>Rhizobium</taxon>
    </lineage>
</organism>
<feature type="binding site" evidence="9">
    <location>
        <position position="174"/>
    </location>
    <ligand>
        <name>Zn(2+)</name>
        <dbReference type="ChEBI" id="CHEBI:29105"/>
        <label>2</label>
    </ligand>
</feature>
<dbReference type="HAMAP" id="MF_00219">
    <property type="entry name" value="PyrC_classII"/>
    <property type="match status" value="1"/>
</dbReference>
<keyword evidence="7 9" id="KW-0862">Zinc</keyword>
<dbReference type="AlphaFoldDB" id="A0A4V2VEZ4"/>
<keyword evidence="5 9" id="KW-0479">Metal-binding</keyword>
<protein>
    <recommendedName>
        <fullName evidence="4 9">Dihydroorotase</fullName>
        <shortName evidence="9">DHOase</shortName>
        <ecNumber evidence="4 9">3.5.2.3</ecNumber>
    </recommendedName>
</protein>
<feature type="binding site" evidence="9">
    <location>
        <position position="136"/>
    </location>
    <ligand>
        <name>Zn(2+)</name>
        <dbReference type="ChEBI" id="CHEBI:29105"/>
        <label>2</label>
    </ligand>
</feature>
<feature type="binding site" evidence="9">
    <location>
        <begin position="15"/>
        <end position="17"/>
    </location>
    <ligand>
        <name>substrate</name>
    </ligand>
</feature>
<dbReference type="PANTHER" id="PTHR43137:SF1">
    <property type="entry name" value="DIHYDROOROTASE"/>
    <property type="match status" value="1"/>
</dbReference>
<gene>
    <name evidence="9" type="primary">pyrC</name>
    <name evidence="12" type="ORF">EV129_10478</name>
</gene>
<dbReference type="PROSITE" id="PS00482">
    <property type="entry name" value="DIHYDROOROTASE_1"/>
    <property type="match status" value="1"/>
</dbReference>
<comment type="pathway">
    <text evidence="2 9 10">Pyrimidine metabolism; UMP biosynthesis via de novo pathway; (S)-dihydroorotate from bicarbonate: step 3/3.</text>
</comment>
<feature type="active site" evidence="9">
    <location>
        <position position="247"/>
    </location>
</feature>
<evidence type="ECO:0000256" key="10">
    <source>
        <dbReference type="RuleBase" id="RU003440"/>
    </source>
</evidence>
<dbReference type="GO" id="GO:0044205">
    <property type="term" value="P:'de novo' UMP biosynthetic process"/>
    <property type="evidence" value="ECO:0007669"/>
    <property type="project" value="UniProtKB-UniRule"/>
</dbReference>
<dbReference type="GO" id="GO:0008270">
    <property type="term" value="F:zinc ion binding"/>
    <property type="evidence" value="ECO:0007669"/>
    <property type="project" value="UniProtKB-UniRule"/>
</dbReference>
<comment type="caution">
    <text evidence="12">The sequence shown here is derived from an EMBL/GenBank/DDBJ whole genome shotgun (WGS) entry which is preliminary data.</text>
</comment>
<evidence type="ECO:0000256" key="2">
    <source>
        <dbReference type="ARBA" id="ARBA00004880"/>
    </source>
</evidence>
<feature type="binding site" evidence="9">
    <location>
        <position position="219"/>
    </location>
    <ligand>
        <name>substrate</name>
    </ligand>
</feature>
<evidence type="ECO:0000313" key="12">
    <source>
        <dbReference type="EMBL" id="TCU38475.1"/>
    </source>
</evidence>
<feature type="binding site" evidence="9">
    <location>
        <position position="13"/>
    </location>
    <ligand>
        <name>Zn(2+)</name>
        <dbReference type="ChEBI" id="CHEBI:29105"/>
        <label>1</label>
    </ligand>
</feature>
<feature type="binding site" evidence="9">
    <location>
        <position position="263"/>
    </location>
    <ligand>
        <name>substrate</name>
    </ligand>
</feature>
<dbReference type="Pfam" id="PF01979">
    <property type="entry name" value="Amidohydro_1"/>
    <property type="match status" value="1"/>
</dbReference>
<dbReference type="InterPro" id="IPR004721">
    <property type="entry name" value="DHOdimr"/>
</dbReference>
<feature type="domain" description="Amidohydrolase-related" evidence="11">
    <location>
        <begin position="11"/>
        <end position="302"/>
    </location>
</feature>
<dbReference type="PIRSF" id="PIRSF001237">
    <property type="entry name" value="DHOdimr"/>
    <property type="match status" value="1"/>
</dbReference>
<dbReference type="InterPro" id="IPR006680">
    <property type="entry name" value="Amidohydro-rel"/>
</dbReference>
<dbReference type="InterPro" id="IPR002195">
    <property type="entry name" value="Dihydroorotase_CS"/>
</dbReference>
<dbReference type="EC" id="3.5.2.3" evidence="4 9"/>
<keyword evidence="6 9" id="KW-0378">Hydrolase</keyword>
<feature type="binding site" evidence="9">
    <location>
        <position position="136"/>
    </location>
    <ligand>
        <name>substrate</name>
    </ligand>
</feature>
<name>A0A4V2VEZ4_9HYPH</name>
<dbReference type="CDD" id="cd01294">
    <property type="entry name" value="DHOase"/>
    <property type="match status" value="1"/>
</dbReference>
<dbReference type="PROSITE" id="PS00483">
    <property type="entry name" value="DIHYDROOROTASE_2"/>
    <property type="match status" value="1"/>
</dbReference>
<feature type="binding site" evidence="9">
    <location>
        <position position="15"/>
    </location>
    <ligand>
        <name>Zn(2+)</name>
        <dbReference type="ChEBI" id="CHEBI:29105"/>
        <label>1</label>
    </ligand>
</feature>
<accession>A0A4V2VEZ4</accession>
<comment type="cofactor">
    <cofactor evidence="9 10">
        <name>Zn(2+)</name>
        <dbReference type="ChEBI" id="CHEBI:29105"/>
    </cofactor>
    <text evidence="9 10">Binds 2 Zn(2+) ions per subunit.</text>
</comment>
<feature type="binding site" description="via carbamate group" evidence="9">
    <location>
        <position position="99"/>
    </location>
    <ligand>
        <name>Zn(2+)</name>
        <dbReference type="ChEBI" id="CHEBI:29105"/>
        <label>2</label>
    </ligand>
</feature>
<dbReference type="NCBIfam" id="TIGR00856">
    <property type="entry name" value="pyrC_dimer"/>
    <property type="match status" value="1"/>
</dbReference>
<feature type="binding site" description="via carbamate group" evidence="9">
    <location>
        <position position="99"/>
    </location>
    <ligand>
        <name>Zn(2+)</name>
        <dbReference type="ChEBI" id="CHEBI:29105"/>
        <label>1</label>
    </ligand>
</feature>
<evidence type="ECO:0000259" key="11">
    <source>
        <dbReference type="Pfam" id="PF01979"/>
    </source>
</evidence>
<comment type="function">
    <text evidence="1 9">Catalyzes the reversible cyclization of carbamoyl aspartate to dihydroorotate.</text>
</comment>
<dbReference type="GO" id="GO:0004151">
    <property type="term" value="F:dihydroorotase activity"/>
    <property type="evidence" value="ECO:0007669"/>
    <property type="project" value="UniProtKB-UniRule"/>
</dbReference>
<evidence type="ECO:0000256" key="5">
    <source>
        <dbReference type="ARBA" id="ARBA00022723"/>
    </source>
</evidence>
<evidence type="ECO:0000256" key="3">
    <source>
        <dbReference type="ARBA" id="ARBA00005631"/>
    </source>
</evidence>
<proteinExistence type="inferred from homology"/>
<evidence type="ECO:0000256" key="4">
    <source>
        <dbReference type="ARBA" id="ARBA00012860"/>
    </source>
</evidence>